<dbReference type="Gene3D" id="3.30.420.10">
    <property type="entry name" value="Ribonuclease H-like superfamily/Ribonuclease H"/>
    <property type="match status" value="1"/>
</dbReference>
<keyword evidence="2" id="KW-1185">Reference proteome</keyword>
<sequence length="144" mass="17077">MADHQFAWILWYIWKERTNKVFSNIDIDPRETLKLAETESILWAEAQLLNINRASQPVEVRNLQSIPLRWCFTYGSWKDKEPYSGQGWYIILEILKASFLNSKIIHVPRMENSKADNLARNVRKRQPFVVHMDAELPVWFTESV</sequence>
<reference evidence="1 2" key="1">
    <citation type="journal article" date="2014" name="Genome Biol.">
        <title>Transcriptome and methylome profiling reveals relics of genome dominance in the mesopolyploid Brassica oleracea.</title>
        <authorList>
            <person name="Parkin I.A."/>
            <person name="Koh C."/>
            <person name="Tang H."/>
            <person name="Robinson S.J."/>
            <person name="Kagale S."/>
            <person name="Clarke W.E."/>
            <person name="Town C.D."/>
            <person name="Nixon J."/>
            <person name="Krishnakumar V."/>
            <person name="Bidwell S.L."/>
            <person name="Denoeud F."/>
            <person name="Belcram H."/>
            <person name="Links M.G."/>
            <person name="Just J."/>
            <person name="Clarke C."/>
            <person name="Bender T."/>
            <person name="Huebert T."/>
            <person name="Mason A.S."/>
            <person name="Pires J.C."/>
            <person name="Barker G."/>
            <person name="Moore J."/>
            <person name="Walley P.G."/>
            <person name="Manoli S."/>
            <person name="Batley J."/>
            <person name="Edwards D."/>
            <person name="Nelson M.N."/>
            <person name="Wang X."/>
            <person name="Paterson A.H."/>
            <person name="King G."/>
            <person name="Bancroft I."/>
            <person name="Chalhoub B."/>
            <person name="Sharpe A.G."/>
        </authorList>
    </citation>
    <scope>NUCLEOTIDE SEQUENCE</scope>
    <source>
        <strain evidence="1 2">cv. TO1000</strain>
    </source>
</reference>
<dbReference type="OMA" id="TESILWA"/>
<dbReference type="HOGENOM" id="CLU_1799125_0_0_1"/>
<organism evidence="1 2">
    <name type="scientific">Brassica oleracea var. oleracea</name>
    <dbReference type="NCBI Taxonomy" id="109376"/>
    <lineage>
        <taxon>Eukaryota</taxon>
        <taxon>Viridiplantae</taxon>
        <taxon>Streptophyta</taxon>
        <taxon>Embryophyta</taxon>
        <taxon>Tracheophyta</taxon>
        <taxon>Spermatophyta</taxon>
        <taxon>Magnoliopsida</taxon>
        <taxon>eudicotyledons</taxon>
        <taxon>Gunneridae</taxon>
        <taxon>Pentapetalae</taxon>
        <taxon>rosids</taxon>
        <taxon>malvids</taxon>
        <taxon>Brassicales</taxon>
        <taxon>Brassicaceae</taxon>
        <taxon>Brassiceae</taxon>
        <taxon>Brassica</taxon>
    </lineage>
</organism>
<dbReference type="EnsemblPlants" id="Bo3g081690.1">
    <property type="protein sequence ID" value="Bo3g081690.1"/>
    <property type="gene ID" value="Bo3g081690"/>
</dbReference>
<name>A0A0D3BCW7_BRAOL</name>
<evidence type="ECO:0000313" key="1">
    <source>
        <dbReference type="EnsemblPlants" id="Bo3g081690.1"/>
    </source>
</evidence>
<dbReference type="Proteomes" id="UP000032141">
    <property type="component" value="Chromosome C3"/>
</dbReference>
<dbReference type="GO" id="GO:0003676">
    <property type="term" value="F:nucleic acid binding"/>
    <property type="evidence" value="ECO:0007669"/>
    <property type="project" value="InterPro"/>
</dbReference>
<proteinExistence type="predicted"/>
<dbReference type="Gramene" id="Bo3g081690.1">
    <property type="protein sequence ID" value="Bo3g081690.1"/>
    <property type="gene ID" value="Bo3g081690"/>
</dbReference>
<protein>
    <recommendedName>
        <fullName evidence="3">RNase H type-1 domain-containing protein</fullName>
    </recommendedName>
</protein>
<reference evidence="1" key="2">
    <citation type="submission" date="2015-03" db="UniProtKB">
        <authorList>
            <consortium name="EnsemblPlants"/>
        </authorList>
    </citation>
    <scope>IDENTIFICATION</scope>
</reference>
<dbReference type="AlphaFoldDB" id="A0A0D3BCW7"/>
<evidence type="ECO:0008006" key="3">
    <source>
        <dbReference type="Google" id="ProtNLM"/>
    </source>
</evidence>
<dbReference type="eggNOG" id="KOG1075">
    <property type="taxonomic scope" value="Eukaryota"/>
</dbReference>
<evidence type="ECO:0000313" key="2">
    <source>
        <dbReference type="Proteomes" id="UP000032141"/>
    </source>
</evidence>
<accession>A0A0D3BCW7</accession>
<dbReference type="InterPro" id="IPR036397">
    <property type="entry name" value="RNaseH_sf"/>
</dbReference>